<dbReference type="Proteomes" id="UP000800200">
    <property type="component" value="Unassembled WGS sequence"/>
</dbReference>
<dbReference type="OrthoDB" id="2365600at2759"/>
<evidence type="ECO:0000313" key="8">
    <source>
        <dbReference type="EMBL" id="KAF2175711.1"/>
    </source>
</evidence>
<reference evidence="8" key="1">
    <citation type="journal article" date="2020" name="Stud. Mycol.">
        <title>101 Dothideomycetes genomes: a test case for predicting lifestyles and emergence of pathogens.</title>
        <authorList>
            <person name="Haridas S."/>
            <person name="Albert R."/>
            <person name="Binder M."/>
            <person name="Bloem J."/>
            <person name="Labutti K."/>
            <person name="Salamov A."/>
            <person name="Andreopoulos B."/>
            <person name="Baker S."/>
            <person name="Barry K."/>
            <person name="Bills G."/>
            <person name="Bluhm B."/>
            <person name="Cannon C."/>
            <person name="Castanera R."/>
            <person name="Culley D."/>
            <person name="Daum C."/>
            <person name="Ezra D."/>
            <person name="Gonzalez J."/>
            <person name="Henrissat B."/>
            <person name="Kuo A."/>
            <person name="Liang C."/>
            <person name="Lipzen A."/>
            <person name="Lutzoni F."/>
            <person name="Magnuson J."/>
            <person name="Mondo S."/>
            <person name="Nolan M."/>
            <person name="Ohm R."/>
            <person name="Pangilinan J."/>
            <person name="Park H.-J."/>
            <person name="Ramirez L."/>
            <person name="Alfaro M."/>
            <person name="Sun H."/>
            <person name="Tritt A."/>
            <person name="Yoshinaga Y."/>
            <person name="Zwiers L.-H."/>
            <person name="Turgeon B."/>
            <person name="Goodwin S."/>
            <person name="Spatafora J."/>
            <person name="Crous P."/>
            <person name="Grigoriev I."/>
        </authorList>
    </citation>
    <scope>NUCLEOTIDE SEQUENCE</scope>
    <source>
        <strain evidence="8">CBS 207.26</strain>
    </source>
</reference>
<feature type="compositionally biased region" description="Basic and acidic residues" evidence="7">
    <location>
        <begin position="45"/>
        <end position="54"/>
    </location>
</feature>
<feature type="region of interest" description="Disordered" evidence="7">
    <location>
        <begin position="1"/>
        <end position="58"/>
    </location>
</feature>
<dbReference type="Gene3D" id="3.40.390.10">
    <property type="entry name" value="Collagenase (Catalytic Domain)"/>
    <property type="match status" value="1"/>
</dbReference>
<name>A0A6A6D8C9_9PEZI</name>
<accession>A0A6A6D8C9</accession>
<dbReference type="EMBL" id="ML994726">
    <property type="protein sequence ID" value="KAF2175711.1"/>
    <property type="molecule type" value="Genomic_DNA"/>
</dbReference>
<keyword evidence="5" id="KW-0862">Zinc</keyword>
<dbReference type="PANTHER" id="PTHR15910:SF1">
    <property type="entry name" value="ARCHAEMETZINCIN-2"/>
    <property type="match status" value="1"/>
</dbReference>
<evidence type="ECO:0000256" key="6">
    <source>
        <dbReference type="ARBA" id="ARBA00023049"/>
    </source>
</evidence>
<dbReference type="GO" id="GO:0006508">
    <property type="term" value="P:proteolysis"/>
    <property type="evidence" value="ECO:0007669"/>
    <property type="project" value="UniProtKB-KW"/>
</dbReference>
<dbReference type="Pfam" id="PF07998">
    <property type="entry name" value="Peptidase_M54"/>
    <property type="match status" value="1"/>
</dbReference>
<dbReference type="AlphaFoldDB" id="A0A6A6D8C9"/>
<keyword evidence="3" id="KW-0479">Metal-binding</keyword>
<proteinExistence type="predicted"/>
<dbReference type="InterPro" id="IPR024079">
    <property type="entry name" value="MetalloPept_cat_dom_sf"/>
</dbReference>
<evidence type="ECO:0000256" key="3">
    <source>
        <dbReference type="ARBA" id="ARBA00022723"/>
    </source>
</evidence>
<dbReference type="SUPFAM" id="SSF55486">
    <property type="entry name" value="Metalloproteases ('zincins'), catalytic domain"/>
    <property type="match status" value="1"/>
</dbReference>
<gene>
    <name evidence="8" type="ORF">K469DRAFT_743201</name>
</gene>
<sequence>MPPQNPHPCPHTTITLSPSQYAPEVGYKGPTPRQRASALSVMGESGEKEGKLDDEPGIGCFPSPLVLPGDELAEDPTYPPQSLGSWMRENDRNEVTKARRTIYVTAPPNISDDVGVMRSWSPLQPQGARRKTNIRVPKTGDVIEYLAAFYHGLPVNQFPAEELEFVSWKESGRTTRKAKRQTEYVGLRYFDEATRIRTRQSPDNPQSLQINLDDLLDAATAMLPKDAYALLMLVEQDLYQSKDDEFVCGMAIGGDRVAVVSMARYCPVLDEEMRVEREHAWPASHCLDYVIECCEEADDRPKKRARTQPKKKMGTGEYEPSLQPLRMAVQAHMTLPPLNSLSSPEALRNLWLGRVCRTASHELGHCFGIDHCVWFACNMNASGSIREDPRQAPYLCHVNLAKVTRATRTGTEEWYEAMTKFYEGFVDVYIFAALGAWCGEMLKLRGGKIGVSGGRENPIKID</sequence>
<dbReference type="GO" id="GO:0046872">
    <property type="term" value="F:metal ion binding"/>
    <property type="evidence" value="ECO:0007669"/>
    <property type="project" value="UniProtKB-KW"/>
</dbReference>
<keyword evidence="2" id="KW-0645">Protease</keyword>
<dbReference type="GO" id="GO:0008237">
    <property type="term" value="F:metallopeptidase activity"/>
    <property type="evidence" value="ECO:0007669"/>
    <property type="project" value="UniProtKB-KW"/>
</dbReference>
<dbReference type="InterPro" id="IPR012962">
    <property type="entry name" value="Pept_M54_archaemetzincn"/>
</dbReference>
<protein>
    <submittedName>
        <fullName evidence="8">Uncharacterized protein</fullName>
    </submittedName>
</protein>
<evidence type="ECO:0000256" key="2">
    <source>
        <dbReference type="ARBA" id="ARBA00022670"/>
    </source>
</evidence>
<organism evidence="8 9">
    <name type="scientific">Zopfia rhizophila CBS 207.26</name>
    <dbReference type="NCBI Taxonomy" id="1314779"/>
    <lineage>
        <taxon>Eukaryota</taxon>
        <taxon>Fungi</taxon>
        <taxon>Dikarya</taxon>
        <taxon>Ascomycota</taxon>
        <taxon>Pezizomycotina</taxon>
        <taxon>Dothideomycetes</taxon>
        <taxon>Dothideomycetes incertae sedis</taxon>
        <taxon>Zopfiaceae</taxon>
        <taxon>Zopfia</taxon>
    </lineage>
</organism>
<evidence type="ECO:0000256" key="7">
    <source>
        <dbReference type="SAM" id="MobiDB-lite"/>
    </source>
</evidence>
<evidence type="ECO:0000313" key="9">
    <source>
        <dbReference type="Proteomes" id="UP000800200"/>
    </source>
</evidence>
<keyword evidence="4" id="KW-0378">Hydrolase</keyword>
<dbReference type="CDD" id="cd11375">
    <property type="entry name" value="Peptidase_M54"/>
    <property type="match status" value="1"/>
</dbReference>
<evidence type="ECO:0000256" key="1">
    <source>
        <dbReference type="ARBA" id="ARBA00001947"/>
    </source>
</evidence>
<evidence type="ECO:0000256" key="4">
    <source>
        <dbReference type="ARBA" id="ARBA00022801"/>
    </source>
</evidence>
<keyword evidence="6" id="KW-0482">Metalloprotease</keyword>
<evidence type="ECO:0000256" key="5">
    <source>
        <dbReference type="ARBA" id="ARBA00022833"/>
    </source>
</evidence>
<comment type="cofactor">
    <cofactor evidence="1">
        <name>Zn(2+)</name>
        <dbReference type="ChEBI" id="CHEBI:29105"/>
    </cofactor>
</comment>
<keyword evidence="9" id="KW-1185">Reference proteome</keyword>
<dbReference type="PANTHER" id="PTHR15910">
    <property type="entry name" value="ARCHAEMETZINCIN"/>
    <property type="match status" value="1"/>
</dbReference>